<dbReference type="InterPro" id="IPR036390">
    <property type="entry name" value="WH_DNA-bd_sf"/>
</dbReference>
<accession>A0A1H8JWI2</accession>
<dbReference type="InterPro" id="IPR000524">
    <property type="entry name" value="Tscrpt_reg_HTH_GntR"/>
</dbReference>
<keyword evidence="3" id="KW-0032">Aminotransferase</keyword>
<dbReference type="Gene3D" id="1.10.10.10">
    <property type="entry name" value="Winged helix-like DNA-binding domain superfamily/Winged helix DNA-binding domain"/>
    <property type="match status" value="1"/>
</dbReference>
<dbReference type="SMART" id="SM00345">
    <property type="entry name" value="HTH_GNTR"/>
    <property type="match status" value="1"/>
</dbReference>
<evidence type="ECO:0000259" key="8">
    <source>
        <dbReference type="PROSITE" id="PS50949"/>
    </source>
</evidence>
<keyword evidence="3" id="KW-0808">Transferase</keyword>
<dbReference type="EMBL" id="FOBW01000023">
    <property type="protein sequence ID" value="SEN84727.1"/>
    <property type="molecule type" value="Genomic_DNA"/>
</dbReference>
<dbReference type="CDD" id="cd00609">
    <property type="entry name" value="AAT_like"/>
    <property type="match status" value="1"/>
</dbReference>
<evidence type="ECO:0000256" key="6">
    <source>
        <dbReference type="ARBA" id="ARBA00023125"/>
    </source>
</evidence>
<dbReference type="InterPro" id="IPR004839">
    <property type="entry name" value="Aminotransferase_I/II_large"/>
</dbReference>
<comment type="cofactor">
    <cofactor evidence="1">
        <name>pyridoxal 5'-phosphate</name>
        <dbReference type="ChEBI" id="CHEBI:597326"/>
    </cofactor>
</comment>
<dbReference type="STRING" id="930146.SAMN05192533_1235"/>
<organism evidence="9 10">
    <name type="scientific">Mesobacillus persicus</name>
    <dbReference type="NCBI Taxonomy" id="930146"/>
    <lineage>
        <taxon>Bacteria</taxon>
        <taxon>Bacillati</taxon>
        <taxon>Bacillota</taxon>
        <taxon>Bacilli</taxon>
        <taxon>Bacillales</taxon>
        <taxon>Bacillaceae</taxon>
        <taxon>Mesobacillus</taxon>
    </lineage>
</organism>
<proteinExistence type="inferred from homology"/>
<dbReference type="SUPFAM" id="SSF46785">
    <property type="entry name" value="Winged helix' DNA-binding domain"/>
    <property type="match status" value="1"/>
</dbReference>
<comment type="similarity">
    <text evidence="2">In the C-terminal section; belongs to the class-I pyridoxal-phosphate-dependent aminotransferase family.</text>
</comment>
<keyword evidence="5" id="KW-0805">Transcription regulation</keyword>
<dbReference type="GO" id="GO:0030170">
    <property type="term" value="F:pyridoxal phosphate binding"/>
    <property type="evidence" value="ECO:0007669"/>
    <property type="project" value="InterPro"/>
</dbReference>
<keyword evidence="10" id="KW-1185">Reference proteome</keyword>
<dbReference type="PANTHER" id="PTHR46577:SF1">
    <property type="entry name" value="HTH-TYPE TRANSCRIPTIONAL REGULATORY PROTEIN GABR"/>
    <property type="match status" value="1"/>
</dbReference>
<feature type="domain" description="HTH gntR-type" evidence="8">
    <location>
        <begin position="11"/>
        <end position="79"/>
    </location>
</feature>
<dbReference type="AlphaFoldDB" id="A0A1H8JWI2"/>
<evidence type="ECO:0000256" key="1">
    <source>
        <dbReference type="ARBA" id="ARBA00001933"/>
    </source>
</evidence>
<keyword evidence="7" id="KW-0804">Transcription</keyword>
<evidence type="ECO:0000313" key="10">
    <source>
        <dbReference type="Proteomes" id="UP000198553"/>
    </source>
</evidence>
<dbReference type="Pfam" id="PF00392">
    <property type="entry name" value="GntR"/>
    <property type="match status" value="1"/>
</dbReference>
<name>A0A1H8JWI2_9BACI</name>
<dbReference type="GO" id="GO:0008483">
    <property type="term" value="F:transaminase activity"/>
    <property type="evidence" value="ECO:0007669"/>
    <property type="project" value="UniProtKB-KW"/>
</dbReference>
<evidence type="ECO:0000256" key="7">
    <source>
        <dbReference type="ARBA" id="ARBA00023163"/>
    </source>
</evidence>
<dbReference type="GO" id="GO:0003677">
    <property type="term" value="F:DNA binding"/>
    <property type="evidence" value="ECO:0007669"/>
    <property type="project" value="UniProtKB-KW"/>
</dbReference>
<protein>
    <submittedName>
        <fullName evidence="9">Transcriptional regulator, GntR family</fullName>
    </submittedName>
</protein>
<dbReference type="SUPFAM" id="SSF53383">
    <property type="entry name" value="PLP-dependent transferases"/>
    <property type="match status" value="1"/>
</dbReference>
<evidence type="ECO:0000256" key="2">
    <source>
        <dbReference type="ARBA" id="ARBA00005384"/>
    </source>
</evidence>
<gene>
    <name evidence="9" type="ORF">SAMN05192533_1235</name>
</gene>
<dbReference type="OrthoDB" id="9808770at2"/>
<dbReference type="RefSeq" id="WP_090750075.1">
    <property type="nucleotide sequence ID" value="NZ_FOBW01000023.1"/>
</dbReference>
<reference evidence="10" key="1">
    <citation type="submission" date="2016-10" db="EMBL/GenBank/DDBJ databases">
        <authorList>
            <person name="Varghese N."/>
            <person name="Submissions S."/>
        </authorList>
    </citation>
    <scope>NUCLEOTIDE SEQUENCE [LARGE SCALE GENOMIC DNA]</scope>
    <source>
        <strain evidence="10">B48,IBRC-M 10115,DSM 25386,CECT 8001</strain>
    </source>
</reference>
<evidence type="ECO:0000256" key="3">
    <source>
        <dbReference type="ARBA" id="ARBA00022576"/>
    </source>
</evidence>
<dbReference type="PANTHER" id="PTHR46577">
    <property type="entry name" value="HTH-TYPE TRANSCRIPTIONAL REGULATORY PROTEIN GABR"/>
    <property type="match status" value="1"/>
</dbReference>
<evidence type="ECO:0000313" key="9">
    <source>
        <dbReference type="EMBL" id="SEN84727.1"/>
    </source>
</evidence>
<dbReference type="Gene3D" id="3.40.640.10">
    <property type="entry name" value="Type I PLP-dependent aspartate aminotransferase-like (Major domain)"/>
    <property type="match status" value="1"/>
</dbReference>
<dbReference type="InterPro" id="IPR051446">
    <property type="entry name" value="HTH_trans_reg/aminotransferase"/>
</dbReference>
<dbReference type="InterPro" id="IPR015424">
    <property type="entry name" value="PyrdxlP-dep_Trfase"/>
</dbReference>
<dbReference type="Proteomes" id="UP000198553">
    <property type="component" value="Unassembled WGS sequence"/>
</dbReference>
<evidence type="ECO:0000256" key="4">
    <source>
        <dbReference type="ARBA" id="ARBA00022898"/>
    </source>
</evidence>
<dbReference type="PROSITE" id="PS50949">
    <property type="entry name" value="HTH_GNTR"/>
    <property type="match status" value="1"/>
</dbReference>
<keyword evidence="4" id="KW-0663">Pyridoxal phosphate</keyword>
<dbReference type="CDD" id="cd07377">
    <property type="entry name" value="WHTH_GntR"/>
    <property type="match status" value="1"/>
</dbReference>
<sequence length="453" mass="51742">MELQIIFKGNHPKYIQIYQSIRHSILDKRMPAHHRLPSKRNLAQQLNVSIMTVQLAYEQLHSEGYIYSVERKGYFAAVIDEDWQYVEKSTVLAVENRNTDSYINFKNGQVDASAFPYKQWLKLYKRELHEGNGGNAPWQGEISLRVQIAHYLQQARGLSCQPEQIFLFSGFQQQLMNISLFFQRPAIGMEEPGFVRARSVFEQLQMECHPIPIDAEGSSIPKQAVKLLYTTPAHQYPTGVIMTAARRMQLLKWALKNDSYILEDDYDAEFRYTGAPIATLSHLDHCERVLYFGTFSKTLLPSLRMSYMVIPTTLVANYEKFNVFQKSSVSRIDQQVLAMFMEEGHYARHIAKMRSLYRAKRKVLIQCIADSLGEEYQVIGDSAGLHILLQLPGGLEEAEAIDRAKNAGVDIDAVSIMYQLAKPKNQIMLGYGAPSMEEISEGVQLLASVWRKG</sequence>
<dbReference type="GO" id="GO:0003700">
    <property type="term" value="F:DNA-binding transcription factor activity"/>
    <property type="evidence" value="ECO:0007669"/>
    <property type="project" value="InterPro"/>
</dbReference>
<keyword evidence="6" id="KW-0238">DNA-binding</keyword>
<dbReference type="InterPro" id="IPR036388">
    <property type="entry name" value="WH-like_DNA-bd_sf"/>
</dbReference>
<dbReference type="InterPro" id="IPR015421">
    <property type="entry name" value="PyrdxlP-dep_Trfase_major"/>
</dbReference>
<evidence type="ECO:0000256" key="5">
    <source>
        <dbReference type="ARBA" id="ARBA00023015"/>
    </source>
</evidence>
<dbReference type="Pfam" id="PF00155">
    <property type="entry name" value="Aminotran_1_2"/>
    <property type="match status" value="1"/>
</dbReference>